<proteinExistence type="predicted"/>
<reference evidence="1" key="1">
    <citation type="journal article" date="2015" name="Nature">
        <title>Complex archaea that bridge the gap between prokaryotes and eukaryotes.</title>
        <authorList>
            <person name="Spang A."/>
            <person name="Saw J.H."/>
            <person name="Jorgensen S.L."/>
            <person name="Zaremba-Niedzwiedzka K."/>
            <person name="Martijn J."/>
            <person name="Lind A.E."/>
            <person name="van Eijk R."/>
            <person name="Schleper C."/>
            <person name="Guy L."/>
            <person name="Ettema T.J."/>
        </authorList>
    </citation>
    <scope>NUCLEOTIDE SEQUENCE</scope>
</reference>
<dbReference type="AlphaFoldDB" id="A0A0F9U1B2"/>
<name>A0A0F9U1B2_9ZZZZ</name>
<gene>
    <name evidence="1" type="ORF">LCGC14_0585130</name>
</gene>
<dbReference type="EMBL" id="LAZR01000898">
    <property type="protein sequence ID" value="KKN55141.1"/>
    <property type="molecule type" value="Genomic_DNA"/>
</dbReference>
<comment type="caution">
    <text evidence="1">The sequence shown here is derived from an EMBL/GenBank/DDBJ whole genome shotgun (WGS) entry which is preliminary data.</text>
</comment>
<organism evidence="1">
    <name type="scientific">marine sediment metagenome</name>
    <dbReference type="NCBI Taxonomy" id="412755"/>
    <lineage>
        <taxon>unclassified sequences</taxon>
        <taxon>metagenomes</taxon>
        <taxon>ecological metagenomes</taxon>
    </lineage>
</organism>
<sequence length="30" mass="3528">MPLRAEEHMTENEAFSAWAEARRRKLIQGV</sequence>
<protein>
    <submittedName>
        <fullName evidence="1">Uncharacterized protein</fullName>
    </submittedName>
</protein>
<accession>A0A0F9U1B2</accession>
<evidence type="ECO:0000313" key="1">
    <source>
        <dbReference type="EMBL" id="KKN55141.1"/>
    </source>
</evidence>